<dbReference type="InterPro" id="IPR001647">
    <property type="entry name" value="HTH_TetR"/>
</dbReference>
<evidence type="ECO:0000256" key="2">
    <source>
        <dbReference type="ARBA" id="ARBA00023125"/>
    </source>
</evidence>
<dbReference type="SUPFAM" id="SSF46689">
    <property type="entry name" value="Homeodomain-like"/>
    <property type="match status" value="1"/>
</dbReference>
<evidence type="ECO:0000259" key="5">
    <source>
        <dbReference type="PROSITE" id="PS50977"/>
    </source>
</evidence>
<dbReference type="PANTHER" id="PTHR30055:SF234">
    <property type="entry name" value="HTH-TYPE TRANSCRIPTIONAL REGULATOR BETI"/>
    <property type="match status" value="1"/>
</dbReference>
<dbReference type="PANTHER" id="PTHR30055">
    <property type="entry name" value="HTH-TYPE TRANSCRIPTIONAL REGULATOR RUTR"/>
    <property type="match status" value="1"/>
</dbReference>
<accession>A0A4Y6PTB6</accession>
<dbReference type="InterPro" id="IPR009057">
    <property type="entry name" value="Homeodomain-like_sf"/>
</dbReference>
<dbReference type="Gene3D" id="1.10.357.10">
    <property type="entry name" value="Tetracycline Repressor, domain 2"/>
    <property type="match status" value="1"/>
</dbReference>
<keyword evidence="2 4" id="KW-0238">DNA-binding</keyword>
<dbReference type="AlphaFoldDB" id="A0A4Y6PTB6"/>
<dbReference type="InterPro" id="IPR036271">
    <property type="entry name" value="Tet_transcr_reg_TetR-rel_C_sf"/>
</dbReference>
<gene>
    <name evidence="6" type="ORF">FIV42_12640</name>
</gene>
<sequence length="224" mass="25534">MTAIATYVSEYSRSFRRAPARSQTVSTKRLPAKERKKQILRSAIRVFARSTYHGATTKSISEEAGVTEALIYRYFGSKRALFTEAVQLTSDRLVNGLEEALDSHRDNPVKAITECFKYYVHLLEKHEDFAKMIFLVLSELDQEDIRETYLPYQERALKAIASAIDHWKDRGFVPNFVDTKTAAWLFFGTYLILALVKQTTGGIPMDTSYAIQLARAFVSGRDKD</sequence>
<dbReference type="Proteomes" id="UP000315995">
    <property type="component" value="Chromosome"/>
</dbReference>
<feature type="DNA-binding region" description="H-T-H motif" evidence="4">
    <location>
        <begin position="56"/>
        <end position="75"/>
    </location>
</feature>
<evidence type="ECO:0000256" key="3">
    <source>
        <dbReference type="ARBA" id="ARBA00023163"/>
    </source>
</evidence>
<accession>A0A5B8Y8R9</accession>
<evidence type="ECO:0000256" key="1">
    <source>
        <dbReference type="ARBA" id="ARBA00023015"/>
    </source>
</evidence>
<evidence type="ECO:0000256" key="4">
    <source>
        <dbReference type="PROSITE-ProRule" id="PRU00335"/>
    </source>
</evidence>
<dbReference type="GO" id="GO:0003700">
    <property type="term" value="F:DNA-binding transcription factor activity"/>
    <property type="evidence" value="ECO:0007669"/>
    <property type="project" value="TreeGrafter"/>
</dbReference>
<dbReference type="EMBL" id="CP041186">
    <property type="protein sequence ID" value="QDG51562.1"/>
    <property type="molecule type" value="Genomic_DNA"/>
</dbReference>
<dbReference type="PROSITE" id="PS50977">
    <property type="entry name" value="HTH_TETR_2"/>
    <property type="match status" value="1"/>
</dbReference>
<dbReference type="Pfam" id="PF00440">
    <property type="entry name" value="TetR_N"/>
    <property type="match status" value="1"/>
</dbReference>
<keyword evidence="1" id="KW-0805">Transcription regulation</keyword>
<dbReference type="OrthoDB" id="9793734at2"/>
<proteinExistence type="predicted"/>
<evidence type="ECO:0000313" key="7">
    <source>
        <dbReference type="Proteomes" id="UP000315995"/>
    </source>
</evidence>
<name>A0A4Y6PTB6_PERCE</name>
<evidence type="ECO:0000313" key="6">
    <source>
        <dbReference type="EMBL" id="QDG51562.1"/>
    </source>
</evidence>
<protein>
    <submittedName>
        <fullName evidence="6">TetR/AcrR family transcriptional regulator</fullName>
    </submittedName>
</protein>
<reference evidence="6 7" key="1">
    <citation type="submission" date="2019-06" db="EMBL/GenBank/DDBJ databases">
        <title>Persicimonas caeni gen. nov., sp. nov., a predatory bacterium isolated from solar saltern.</title>
        <authorList>
            <person name="Wang S."/>
        </authorList>
    </citation>
    <scope>NUCLEOTIDE SEQUENCE [LARGE SCALE GENOMIC DNA]</scope>
    <source>
        <strain evidence="6 7">YN101</strain>
    </source>
</reference>
<dbReference type="InterPro" id="IPR050109">
    <property type="entry name" value="HTH-type_TetR-like_transc_reg"/>
</dbReference>
<keyword evidence="7" id="KW-1185">Reference proteome</keyword>
<dbReference type="PRINTS" id="PR00455">
    <property type="entry name" value="HTHTETR"/>
</dbReference>
<organism evidence="6 7">
    <name type="scientific">Persicimonas caeni</name>
    <dbReference type="NCBI Taxonomy" id="2292766"/>
    <lineage>
        <taxon>Bacteria</taxon>
        <taxon>Deltaproteobacteria</taxon>
        <taxon>Bradymonadales</taxon>
        <taxon>Bradymonadaceae</taxon>
        <taxon>Persicimonas</taxon>
    </lineage>
</organism>
<dbReference type="SUPFAM" id="SSF48498">
    <property type="entry name" value="Tetracyclin repressor-like, C-terminal domain"/>
    <property type="match status" value="1"/>
</dbReference>
<keyword evidence="3" id="KW-0804">Transcription</keyword>
<feature type="domain" description="HTH tetR-type" evidence="5">
    <location>
        <begin position="33"/>
        <end position="93"/>
    </location>
</feature>
<dbReference type="GO" id="GO:0000976">
    <property type="term" value="F:transcription cis-regulatory region binding"/>
    <property type="evidence" value="ECO:0007669"/>
    <property type="project" value="TreeGrafter"/>
</dbReference>